<keyword evidence="1" id="KW-0611">Plant defense</keyword>
<reference evidence="4 5" key="1">
    <citation type="journal article" date="2023" name="Plants (Basel)">
        <title>Bridging the Gap: Combining Genomics and Transcriptomics Approaches to Understand Stylosanthes scabra, an Orphan Legume from the Brazilian Caatinga.</title>
        <authorList>
            <person name="Ferreira-Neto J.R.C."/>
            <person name="da Silva M.D."/>
            <person name="Binneck E."/>
            <person name="de Melo N.F."/>
            <person name="da Silva R.H."/>
            <person name="de Melo A.L.T.M."/>
            <person name="Pandolfi V."/>
            <person name="Bustamante F.O."/>
            <person name="Brasileiro-Vidal A.C."/>
            <person name="Benko-Iseppon A.M."/>
        </authorList>
    </citation>
    <scope>NUCLEOTIDE SEQUENCE [LARGE SCALE GENOMIC DNA]</scope>
    <source>
        <tissue evidence="4">Leaves</tissue>
    </source>
</reference>
<name>A0ABU6YLB0_9FABA</name>
<feature type="non-terminal residue" evidence="4">
    <location>
        <position position="397"/>
    </location>
</feature>
<keyword evidence="2" id="KW-0175">Coiled coil</keyword>
<feature type="domain" description="NB-ARC" evidence="3">
    <location>
        <begin position="176"/>
        <end position="335"/>
    </location>
</feature>
<protein>
    <recommendedName>
        <fullName evidence="3">NB-ARC domain-containing protein</fullName>
    </recommendedName>
</protein>
<evidence type="ECO:0000313" key="4">
    <source>
        <dbReference type="EMBL" id="MED6209878.1"/>
    </source>
</evidence>
<feature type="coiled-coil region" evidence="2">
    <location>
        <begin position="63"/>
        <end position="116"/>
    </location>
</feature>
<dbReference type="PRINTS" id="PR00364">
    <property type="entry name" value="DISEASERSIST"/>
</dbReference>
<dbReference type="Gene3D" id="3.40.50.300">
    <property type="entry name" value="P-loop containing nucleotide triphosphate hydrolases"/>
    <property type="match status" value="1"/>
</dbReference>
<dbReference type="EMBL" id="JASCZI010242156">
    <property type="protein sequence ID" value="MED6209878.1"/>
    <property type="molecule type" value="Genomic_DNA"/>
</dbReference>
<evidence type="ECO:0000256" key="2">
    <source>
        <dbReference type="SAM" id="Coils"/>
    </source>
</evidence>
<dbReference type="InterPro" id="IPR027417">
    <property type="entry name" value="P-loop_NTPase"/>
</dbReference>
<keyword evidence="5" id="KW-1185">Reference proteome</keyword>
<dbReference type="Pfam" id="PF00931">
    <property type="entry name" value="NB-ARC"/>
    <property type="match status" value="1"/>
</dbReference>
<evidence type="ECO:0000313" key="5">
    <source>
        <dbReference type="Proteomes" id="UP001341840"/>
    </source>
</evidence>
<gene>
    <name evidence="4" type="ORF">PIB30_058894</name>
</gene>
<evidence type="ECO:0000256" key="1">
    <source>
        <dbReference type="ARBA" id="ARBA00022821"/>
    </source>
</evidence>
<sequence>MGRALLSSFLADLVSNIKSITFQTKHSIVKPLRKVMATLLILDDLVDYAEVDQFRGGSYGRQVKDWLDELQDALYKLEELLVEILTTISSSDPQPLQEFEAKILDNLENLESMVEEIDVLGLTVEPGIKRWMESSGGFYSTSPVLYNSKKDDLFVGRGKQVKTILKYLLSTPSESEEHIKVINIVGLPGVGKTTLVDAVCSNRKVRESFERRARISGLYRTTANLMVKNILAALGRISYYGDDLDLLCMSLVKRLGGKKCLLVLDDIKIDDSLENWSKVIASFERGVARGSAIILTSTIPHDDQNLLKITASLTVRLDLLSKEDWLSIFMSHASNRHTKNVPEIPKEAGEIMVNKLGALPLAAKMMGSLVQDKLEDKILSEFLDEVNLLPIPLDADD</sequence>
<accession>A0ABU6YLB0</accession>
<dbReference type="PANTHER" id="PTHR36766:SF70">
    <property type="entry name" value="DISEASE RESISTANCE PROTEIN RGA4"/>
    <property type="match status" value="1"/>
</dbReference>
<organism evidence="4 5">
    <name type="scientific">Stylosanthes scabra</name>
    <dbReference type="NCBI Taxonomy" id="79078"/>
    <lineage>
        <taxon>Eukaryota</taxon>
        <taxon>Viridiplantae</taxon>
        <taxon>Streptophyta</taxon>
        <taxon>Embryophyta</taxon>
        <taxon>Tracheophyta</taxon>
        <taxon>Spermatophyta</taxon>
        <taxon>Magnoliopsida</taxon>
        <taxon>eudicotyledons</taxon>
        <taxon>Gunneridae</taxon>
        <taxon>Pentapetalae</taxon>
        <taxon>rosids</taxon>
        <taxon>fabids</taxon>
        <taxon>Fabales</taxon>
        <taxon>Fabaceae</taxon>
        <taxon>Papilionoideae</taxon>
        <taxon>50 kb inversion clade</taxon>
        <taxon>dalbergioids sensu lato</taxon>
        <taxon>Dalbergieae</taxon>
        <taxon>Pterocarpus clade</taxon>
        <taxon>Stylosanthes</taxon>
    </lineage>
</organism>
<evidence type="ECO:0000259" key="3">
    <source>
        <dbReference type="Pfam" id="PF00931"/>
    </source>
</evidence>
<dbReference type="Proteomes" id="UP001341840">
    <property type="component" value="Unassembled WGS sequence"/>
</dbReference>
<proteinExistence type="predicted"/>
<dbReference type="PANTHER" id="PTHR36766">
    <property type="entry name" value="PLANT BROAD-SPECTRUM MILDEW RESISTANCE PROTEIN RPW8"/>
    <property type="match status" value="1"/>
</dbReference>
<dbReference type="InterPro" id="IPR002182">
    <property type="entry name" value="NB-ARC"/>
</dbReference>
<dbReference type="SUPFAM" id="SSF52540">
    <property type="entry name" value="P-loop containing nucleoside triphosphate hydrolases"/>
    <property type="match status" value="1"/>
</dbReference>
<comment type="caution">
    <text evidence="4">The sequence shown here is derived from an EMBL/GenBank/DDBJ whole genome shotgun (WGS) entry which is preliminary data.</text>
</comment>